<comment type="caution">
    <text evidence="2">The sequence shown here is derived from an EMBL/GenBank/DDBJ whole genome shotgun (WGS) entry which is preliminary data.</text>
</comment>
<proteinExistence type="predicted"/>
<evidence type="ECO:0000259" key="1">
    <source>
        <dbReference type="Pfam" id="PF02558"/>
    </source>
</evidence>
<organism evidence="2 3">
    <name type="scientific">Clostridium simiarum</name>
    <dbReference type="NCBI Taxonomy" id="2841506"/>
    <lineage>
        <taxon>Bacteria</taxon>
        <taxon>Bacillati</taxon>
        <taxon>Bacillota</taxon>
        <taxon>Clostridia</taxon>
        <taxon>Eubacteriales</taxon>
        <taxon>Clostridiaceae</taxon>
        <taxon>Clostridium</taxon>
    </lineage>
</organism>
<dbReference type="RefSeq" id="WP_216455418.1">
    <property type="nucleotide sequence ID" value="NZ_JAHLQL010000001.1"/>
</dbReference>
<accession>A0ABS6EVM1</accession>
<gene>
    <name evidence="2" type="ORF">KQI89_00085</name>
</gene>
<protein>
    <recommendedName>
        <fullName evidence="1">Ketopantoate reductase N-terminal domain-containing protein</fullName>
    </recommendedName>
</protein>
<sequence>MRILIYGAGVIGSIFAGKLFSAGNDVTLLARNNRFKMLKNDGLKIKNIKKGKIEHYPIKVIDTLQTNDIYDYILVTMQFKQVENVLPILSKNNSDNVVLFVNNPCGYDKWKEYLGKRLMVGFPACGGEVINNVTEYYISKGLTRGFQTTTFGEIDGIYTNRLHTIVNLFSKSSIPSVISDNMDNWQKCHLAIVSPIANAIYKNNGNIKALAANKSDIELMIKATREGLNALKELGLKIEPRKINFYYMPILLLKFIFAIGLKTKIADFSMAKHANNAKEEMMELQKTFEALIKDTMTYKDDIYLLSKYINPYLINS</sequence>
<keyword evidence="3" id="KW-1185">Reference proteome</keyword>
<evidence type="ECO:0000313" key="3">
    <source>
        <dbReference type="Proteomes" id="UP000736583"/>
    </source>
</evidence>
<feature type="domain" description="Ketopantoate reductase N-terminal" evidence="1">
    <location>
        <begin position="3"/>
        <end position="106"/>
    </location>
</feature>
<dbReference type="Pfam" id="PF02558">
    <property type="entry name" value="ApbA"/>
    <property type="match status" value="1"/>
</dbReference>
<reference evidence="2 3" key="1">
    <citation type="submission" date="2021-06" db="EMBL/GenBank/DDBJ databases">
        <authorList>
            <person name="Sun Q."/>
            <person name="Li D."/>
        </authorList>
    </citation>
    <scope>NUCLEOTIDE SEQUENCE [LARGE SCALE GENOMIC DNA]</scope>
    <source>
        <strain evidence="2 3">MSJ-4</strain>
    </source>
</reference>
<name>A0ABS6EVM1_9CLOT</name>
<evidence type="ECO:0000313" key="2">
    <source>
        <dbReference type="EMBL" id="MBU5590155.1"/>
    </source>
</evidence>
<dbReference type="InterPro" id="IPR013332">
    <property type="entry name" value="KPR_N"/>
</dbReference>
<dbReference type="EMBL" id="JAHLQL010000001">
    <property type="protein sequence ID" value="MBU5590155.1"/>
    <property type="molecule type" value="Genomic_DNA"/>
</dbReference>
<dbReference type="Proteomes" id="UP000736583">
    <property type="component" value="Unassembled WGS sequence"/>
</dbReference>